<dbReference type="GO" id="GO:0003743">
    <property type="term" value="F:translation initiation factor activity"/>
    <property type="evidence" value="ECO:0007669"/>
    <property type="project" value="UniProtKB-KW"/>
</dbReference>
<dbReference type="AlphaFoldDB" id="A0A8J6B885"/>
<dbReference type="SUPFAM" id="SSF55418">
    <property type="entry name" value="eIF4e-like"/>
    <property type="match status" value="1"/>
</dbReference>
<sequence length="230" mass="27366">MPGSERSELRDKWAIYELDGKTWQPVKHYEFCTAEEFWLLWNNLPELHSIETTFYVMKRNIAPQWESEDNAFGGRLECAKSGSMSSPEQNNFFCFIRDTILRIIGATIPEYDSVTGFEFQVSQKKNTQRFRVWIKHCPETVFRAVGQEMMIIQDHNGADELVKFCPFYTIYQKEASNDKYNKRKDAPPPRPLDIEQWYKSKPHRINWTRPNKEWLVMKDLVISRPRTNEQ</sequence>
<dbReference type="GO" id="GO:0000340">
    <property type="term" value="F:RNA 7-methylguanosine cap binding"/>
    <property type="evidence" value="ECO:0007669"/>
    <property type="project" value="TreeGrafter"/>
</dbReference>
<evidence type="ECO:0000256" key="6">
    <source>
        <dbReference type="RuleBase" id="RU004374"/>
    </source>
</evidence>
<accession>A0A8J6B885</accession>
<comment type="caution">
    <text evidence="7">The sequence shown here is derived from an EMBL/GenBank/DDBJ whole genome shotgun (WGS) entry which is preliminary data.</text>
</comment>
<dbReference type="InterPro" id="IPR023398">
    <property type="entry name" value="TIF_eIF4e-like"/>
</dbReference>
<evidence type="ECO:0000313" key="7">
    <source>
        <dbReference type="EMBL" id="KAG9396289.1"/>
    </source>
</evidence>
<gene>
    <name evidence="7" type="ORF">J8273_2020</name>
</gene>
<evidence type="ECO:0000256" key="4">
    <source>
        <dbReference type="ARBA" id="ARBA00022884"/>
    </source>
</evidence>
<keyword evidence="3" id="KW-0810">Translation regulation</keyword>
<organism evidence="7 8">
    <name type="scientific">Carpediemonas membranifera</name>
    <dbReference type="NCBI Taxonomy" id="201153"/>
    <lineage>
        <taxon>Eukaryota</taxon>
        <taxon>Metamonada</taxon>
        <taxon>Carpediemonas-like organisms</taxon>
        <taxon>Carpediemonas</taxon>
    </lineage>
</organism>
<protein>
    <submittedName>
        <fullName evidence="7">Translation Initiation factor eIF- 4e</fullName>
    </submittedName>
</protein>
<dbReference type="PANTHER" id="PTHR11960">
    <property type="entry name" value="EUKARYOTIC TRANSLATION INITIATION FACTOR 4E RELATED"/>
    <property type="match status" value="1"/>
</dbReference>
<reference evidence="7" key="1">
    <citation type="submission" date="2021-05" db="EMBL/GenBank/DDBJ databases">
        <title>A free-living protist that lacks canonical eukaryotic 1 DNA replication and segregation systems.</title>
        <authorList>
            <person name="Salas-Leiva D.E."/>
            <person name="Tromer E.C."/>
            <person name="Curtis B.A."/>
            <person name="Jerlstrom-Hultqvist J."/>
            <person name="Kolisko M."/>
            <person name="Yi Z."/>
            <person name="Salas-Leiva J.S."/>
            <person name="Gallot-Lavallee L."/>
            <person name="Kops G.J.P.L."/>
            <person name="Archibald J.M."/>
            <person name="Simpson A.G.B."/>
            <person name="Roger A.J."/>
        </authorList>
    </citation>
    <scope>NUCLEOTIDE SEQUENCE</scope>
    <source>
        <strain evidence="7">BICM</strain>
    </source>
</reference>
<dbReference type="GO" id="GO:0016281">
    <property type="term" value="C:eukaryotic translation initiation factor 4F complex"/>
    <property type="evidence" value="ECO:0007669"/>
    <property type="project" value="TreeGrafter"/>
</dbReference>
<dbReference type="EMBL" id="JAHDYR010000006">
    <property type="protein sequence ID" value="KAG9396289.1"/>
    <property type="molecule type" value="Genomic_DNA"/>
</dbReference>
<keyword evidence="4 6" id="KW-0694">RNA-binding</keyword>
<dbReference type="Gene3D" id="3.30.760.10">
    <property type="entry name" value="RNA Cap, Translation Initiation Factor Eif4e"/>
    <property type="match status" value="1"/>
</dbReference>
<keyword evidence="8" id="KW-1185">Reference proteome</keyword>
<dbReference type="OrthoDB" id="590761at2759"/>
<dbReference type="Proteomes" id="UP000717585">
    <property type="component" value="Unassembled WGS sequence"/>
</dbReference>
<dbReference type="GO" id="GO:0006417">
    <property type="term" value="P:regulation of translation"/>
    <property type="evidence" value="ECO:0007669"/>
    <property type="project" value="UniProtKB-KW"/>
</dbReference>
<dbReference type="InterPro" id="IPR001040">
    <property type="entry name" value="TIF_eIF_4E"/>
</dbReference>
<name>A0A8J6B885_9EUKA</name>
<dbReference type="PANTHER" id="PTHR11960:SF8">
    <property type="entry name" value="EUKARYOTIC TRANSLATION INITIATION FACTOR 4E1-RELATED"/>
    <property type="match status" value="1"/>
</dbReference>
<evidence type="ECO:0000256" key="1">
    <source>
        <dbReference type="ARBA" id="ARBA00009860"/>
    </source>
</evidence>
<evidence type="ECO:0000256" key="5">
    <source>
        <dbReference type="ARBA" id="ARBA00022917"/>
    </source>
</evidence>
<keyword evidence="5 6" id="KW-0648">Protein biosynthesis</keyword>
<keyword evidence="2 6" id="KW-0396">Initiation factor</keyword>
<evidence type="ECO:0000256" key="2">
    <source>
        <dbReference type="ARBA" id="ARBA00022540"/>
    </source>
</evidence>
<comment type="similarity">
    <text evidence="1 6">Belongs to the eukaryotic initiation factor 4E family.</text>
</comment>
<proteinExistence type="inferred from homology"/>
<dbReference type="Pfam" id="PF01652">
    <property type="entry name" value="IF4E"/>
    <property type="match status" value="1"/>
</dbReference>
<evidence type="ECO:0000313" key="8">
    <source>
        <dbReference type="Proteomes" id="UP000717585"/>
    </source>
</evidence>
<evidence type="ECO:0000256" key="3">
    <source>
        <dbReference type="ARBA" id="ARBA00022845"/>
    </source>
</evidence>